<name>A0ABY4QZ50_9ACTN</name>
<dbReference type="InterPro" id="IPR009057">
    <property type="entry name" value="Homeodomain-like_sf"/>
</dbReference>
<dbReference type="PANTHER" id="PTHR47506:SF3">
    <property type="entry name" value="HTH-TYPE TRANSCRIPTIONAL REGULATOR LMRA"/>
    <property type="match status" value="1"/>
</dbReference>
<dbReference type="InterPro" id="IPR036271">
    <property type="entry name" value="Tet_transcr_reg_TetR-rel_C_sf"/>
</dbReference>
<keyword evidence="2 4" id="KW-0238">DNA-binding</keyword>
<reference evidence="6" key="1">
    <citation type="journal article" date="2018" name="Int. J. Syst. Evol. Microbiol.">
        <title>Jatrophihabitans telluris sp. nov., isolated from sediment soil of lava forest wetlands and the emended description of the genus Jatrophihabitans.</title>
        <authorList>
            <person name="Lee K.C."/>
            <person name="Suh M.K."/>
            <person name="Eom M.K."/>
            <person name="Kim K.K."/>
            <person name="Kim J.S."/>
            <person name="Kim D.S."/>
            <person name="Ko S.H."/>
            <person name="Shin Y.K."/>
            <person name="Lee J.S."/>
        </authorList>
    </citation>
    <scope>NUCLEOTIDE SEQUENCE</scope>
    <source>
        <strain evidence="6">N237</strain>
    </source>
</reference>
<evidence type="ECO:0000313" key="6">
    <source>
        <dbReference type="EMBL" id="UQX88765.1"/>
    </source>
</evidence>
<dbReference type="SUPFAM" id="SSF48498">
    <property type="entry name" value="Tetracyclin repressor-like, C-terminal domain"/>
    <property type="match status" value="1"/>
</dbReference>
<keyword evidence="7" id="KW-1185">Reference proteome</keyword>
<accession>A0ABY4QZ50</accession>
<dbReference type="Gene3D" id="1.10.357.10">
    <property type="entry name" value="Tetracycline Repressor, domain 2"/>
    <property type="match status" value="1"/>
</dbReference>
<keyword evidence="1" id="KW-0805">Transcription regulation</keyword>
<dbReference type="PROSITE" id="PS50977">
    <property type="entry name" value="HTH_TETR_2"/>
    <property type="match status" value="1"/>
</dbReference>
<protein>
    <submittedName>
        <fullName evidence="6">TetR/AcrR family transcriptional regulator</fullName>
    </submittedName>
</protein>
<dbReference type="EMBL" id="CP097332">
    <property type="protein sequence ID" value="UQX88765.1"/>
    <property type="molecule type" value="Genomic_DNA"/>
</dbReference>
<gene>
    <name evidence="6" type="ORF">M6D93_01895</name>
</gene>
<sequence>MASDSRARMVRSAASLIASRGVNATSFSDVLADSGAPRGSIYHHFPEGKDQLAAEAVRWTGEQVLAFQRAGEFGGAVDVLDRFVGMWRRVVLSSDGRSGCVVAGVAVDTGTVGAAAIRGGEYPAPDADDGLITVVRQTFRAWVSLLAAQFAGVGMPPGRADALAVTTVAALEGALILCRAEGGVGPLDAVAAELARLLPDAAVGPDG</sequence>
<dbReference type="RefSeq" id="WP_249772479.1">
    <property type="nucleotide sequence ID" value="NZ_CP097332.1"/>
</dbReference>
<evidence type="ECO:0000256" key="2">
    <source>
        <dbReference type="ARBA" id="ARBA00023125"/>
    </source>
</evidence>
<proteinExistence type="predicted"/>
<evidence type="ECO:0000313" key="7">
    <source>
        <dbReference type="Proteomes" id="UP001056336"/>
    </source>
</evidence>
<evidence type="ECO:0000259" key="5">
    <source>
        <dbReference type="PROSITE" id="PS50977"/>
    </source>
</evidence>
<feature type="domain" description="HTH tetR-type" evidence="5">
    <location>
        <begin position="3"/>
        <end position="63"/>
    </location>
</feature>
<keyword evidence="3" id="KW-0804">Transcription</keyword>
<dbReference type="PANTHER" id="PTHR47506">
    <property type="entry name" value="TRANSCRIPTIONAL REGULATORY PROTEIN"/>
    <property type="match status" value="1"/>
</dbReference>
<organism evidence="6 7">
    <name type="scientific">Jatrophihabitans telluris</name>
    <dbReference type="NCBI Taxonomy" id="2038343"/>
    <lineage>
        <taxon>Bacteria</taxon>
        <taxon>Bacillati</taxon>
        <taxon>Actinomycetota</taxon>
        <taxon>Actinomycetes</taxon>
        <taxon>Jatrophihabitantales</taxon>
        <taxon>Jatrophihabitantaceae</taxon>
        <taxon>Jatrophihabitans</taxon>
    </lineage>
</organism>
<evidence type="ECO:0000256" key="4">
    <source>
        <dbReference type="PROSITE-ProRule" id="PRU00335"/>
    </source>
</evidence>
<dbReference type="SUPFAM" id="SSF46689">
    <property type="entry name" value="Homeodomain-like"/>
    <property type="match status" value="1"/>
</dbReference>
<dbReference type="Pfam" id="PF21993">
    <property type="entry name" value="TetR_C_13_2"/>
    <property type="match status" value="1"/>
</dbReference>
<feature type="DNA-binding region" description="H-T-H motif" evidence="4">
    <location>
        <begin position="26"/>
        <end position="45"/>
    </location>
</feature>
<dbReference type="Pfam" id="PF00440">
    <property type="entry name" value="TetR_N"/>
    <property type="match status" value="1"/>
</dbReference>
<dbReference type="InterPro" id="IPR001647">
    <property type="entry name" value="HTH_TetR"/>
</dbReference>
<dbReference type="InterPro" id="IPR054156">
    <property type="entry name" value="YxaF_TetR_C"/>
</dbReference>
<reference evidence="6" key="2">
    <citation type="submission" date="2022-05" db="EMBL/GenBank/DDBJ databases">
        <authorList>
            <person name="Kim J.-S."/>
            <person name="Lee K."/>
            <person name="Suh M."/>
            <person name="Eom M."/>
            <person name="Kim J.-S."/>
            <person name="Kim D.-S."/>
            <person name="Ko S.-H."/>
            <person name="Shin Y."/>
            <person name="Lee J.-S."/>
        </authorList>
    </citation>
    <scope>NUCLEOTIDE SEQUENCE</scope>
    <source>
        <strain evidence="6">N237</strain>
    </source>
</reference>
<evidence type="ECO:0000256" key="3">
    <source>
        <dbReference type="ARBA" id="ARBA00023163"/>
    </source>
</evidence>
<evidence type="ECO:0000256" key="1">
    <source>
        <dbReference type="ARBA" id="ARBA00023015"/>
    </source>
</evidence>
<dbReference type="Proteomes" id="UP001056336">
    <property type="component" value="Chromosome"/>
</dbReference>